<sequence length="316" mass="35492">MTRQHRPNIAASVRQRLLDQARSKRIDFNLLLTRYGLERFLYRLGCSEYRERFILKGAMLFPLWGVVSYRSTRDVDLLGYGESELAALVEVFRRISRTEVADDGVIFDPASVQAEDIRDQMEYAGTRIKLNADLAGARIHLQVDIGFGDVVTPAAATADYPTVLDQPAPHIRVYPRETVVAEKFQAMVHLGIANSRMKDFHDLWVLGSQFDFDGATLTAALVRTFERRNTPLPNTVPLALTPEFFLDDRKIRQWKAFLNRAGLEIKPELSEVAAFIAGFVMPLIDSGSHRGAPDGAWWQAGGPWQAGLAPTRHALI</sequence>
<comment type="caution">
    <text evidence="1">The sequence shown here is derived from an EMBL/GenBank/DDBJ whole genome shotgun (WGS) entry which is preliminary data.</text>
</comment>
<keyword evidence="1" id="KW-0808">Transferase</keyword>
<name>A0A550JDK1_9BACT</name>
<keyword evidence="2" id="KW-1185">Reference proteome</keyword>
<evidence type="ECO:0000313" key="1">
    <source>
        <dbReference type="EMBL" id="TRO81293.1"/>
    </source>
</evidence>
<evidence type="ECO:0000313" key="2">
    <source>
        <dbReference type="Proteomes" id="UP000317155"/>
    </source>
</evidence>
<dbReference type="Proteomes" id="UP000317155">
    <property type="component" value="Unassembled WGS sequence"/>
</dbReference>
<dbReference type="InterPro" id="IPR014942">
    <property type="entry name" value="AbiEii"/>
</dbReference>
<protein>
    <submittedName>
        <fullName evidence="1">Nucleotidyl transferase AbiEii/AbiGii toxin family protein</fullName>
    </submittedName>
</protein>
<proteinExistence type="predicted"/>
<accession>A0A550JDK1</accession>
<organism evidence="1 2">
    <name type="scientific">Trichloromonas acetexigens</name>
    <dbReference type="NCBI Taxonomy" id="38815"/>
    <lineage>
        <taxon>Bacteria</taxon>
        <taxon>Pseudomonadati</taxon>
        <taxon>Thermodesulfobacteriota</taxon>
        <taxon>Desulfuromonadia</taxon>
        <taxon>Desulfuromonadales</taxon>
        <taxon>Trichloromonadaceae</taxon>
        <taxon>Trichloromonas</taxon>
    </lineage>
</organism>
<dbReference type="OrthoDB" id="9808443at2"/>
<reference evidence="1 2" key="1">
    <citation type="submission" date="2019-07" db="EMBL/GenBank/DDBJ databases">
        <title>Insights of Desulfuromonas acetexigens electromicrobiology.</title>
        <authorList>
            <person name="Katuri K."/>
            <person name="Sapireddy V."/>
            <person name="Shaw D.R."/>
            <person name="Saikaly P."/>
        </authorList>
    </citation>
    <scope>NUCLEOTIDE SEQUENCE [LARGE SCALE GENOMIC DNA]</scope>
    <source>
        <strain evidence="1 2">2873</strain>
    </source>
</reference>
<dbReference type="GO" id="GO:0016740">
    <property type="term" value="F:transferase activity"/>
    <property type="evidence" value="ECO:0007669"/>
    <property type="project" value="UniProtKB-KW"/>
</dbReference>
<dbReference type="RefSeq" id="WP_092058026.1">
    <property type="nucleotide sequence ID" value="NZ_FOJJ01000038.1"/>
</dbReference>
<dbReference type="AlphaFoldDB" id="A0A550JDK1"/>
<dbReference type="EMBL" id="VJVV01000006">
    <property type="protein sequence ID" value="TRO81293.1"/>
    <property type="molecule type" value="Genomic_DNA"/>
</dbReference>
<gene>
    <name evidence="1" type="ORF">FL622_10340</name>
</gene>
<dbReference type="Pfam" id="PF08843">
    <property type="entry name" value="AbiEii"/>
    <property type="match status" value="1"/>
</dbReference>